<reference evidence="3 4" key="1">
    <citation type="submission" date="2014-09" db="EMBL/GenBank/DDBJ databases">
        <authorList>
            <person name="Martin A.A."/>
        </authorList>
    </citation>
    <scope>NUCLEOTIDE SEQUENCE</scope>
    <source>
        <strain evidence="4">ED321</strain>
        <strain evidence="3">ED321 Heterogonic</strain>
    </source>
</reference>
<evidence type="ECO:0000256" key="1">
    <source>
        <dbReference type="SAM" id="MobiDB-lite"/>
    </source>
</evidence>
<feature type="compositionally biased region" description="Basic and acidic residues" evidence="1">
    <location>
        <begin position="140"/>
        <end position="155"/>
    </location>
</feature>
<feature type="transmembrane region" description="Helical" evidence="2">
    <location>
        <begin position="107"/>
        <end position="127"/>
    </location>
</feature>
<proteinExistence type="predicted"/>
<dbReference type="WormBase" id="SRAE_1000035900">
    <property type="protein sequence ID" value="SRP12170"/>
    <property type="gene ID" value="WBGene00256955"/>
</dbReference>
<gene>
    <name evidence="3 5 6" type="ORF">SRAE_1000035900</name>
</gene>
<dbReference type="CTD" id="36374450"/>
<dbReference type="Proteomes" id="UP000035682">
    <property type="component" value="Unplaced"/>
</dbReference>
<reference evidence="5" key="2">
    <citation type="submission" date="2020-12" db="UniProtKB">
        <authorList>
            <consortium name="WormBaseParasite"/>
        </authorList>
    </citation>
    <scope>IDENTIFICATION</scope>
</reference>
<keyword evidence="2" id="KW-0472">Membrane</keyword>
<dbReference type="RefSeq" id="XP_024501287.1">
    <property type="nucleotide sequence ID" value="XM_024647183.1"/>
</dbReference>
<organism evidence="3">
    <name type="scientific">Strongyloides ratti</name>
    <name type="common">Parasitic roundworm</name>
    <dbReference type="NCBI Taxonomy" id="34506"/>
    <lineage>
        <taxon>Eukaryota</taxon>
        <taxon>Metazoa</taxon>
        <taxon>Ecdysozoa</taxon>
        <taxon>Nematoda</taxon>
        <taxon>Chromadorea</taxon>
        <taxon>Rhabditida</taxon>
        <taxon>Tylenchina</taxon>
        <taxon>Panagrolaimomorpha</taxon>
        <taxon>Strongyloidoidea</taxon>
        <taxon>Strongyloididae</taxon>
        <taxon>Strongyloides</taxon>
    </lineage>
</organism>
<dbReference type="AlphaFoldDB" id="A0A090KX56"/>
<dbReference type="GeneID" id="36374450"/>
<evidence type="ECO:0000313" key="5">
    <source>
        <dbReference type="WBParaSite" id="SRAE_1000035900.1"/>
    </source>
</evidence>
<dbReference type="EMBL" id="LN609528">
    <property type="protein sequence ID" value="CEF62085.1"/>
    <property type="molecule type" value="Genomic_DNA"/>
</dbReference>
<keyword evidence="2" id="KW-1133">Transmembrane helix</keyword>
<protein>
    <submittedName>
        <fullName evidence="3 5">Uncharacterized protein</fullName>
    </submittedName>
</protein>
<evidence type="ECO:0000313" key="4">
    <source>
        <dbReference type="Proteomes" id="UP000035682"/>
    </source>
</evidence>
<evidence type="ECO:0000256" key="2">
    <source>
        <dbReference type="SAM" id="Phobius"/>
    </source>
</evidence>
<name>A0A090KX56_STRRB</name>
<keyword evidence="4" id="KW-1185">Reference proteome</keyword>
<evidence type="ECO:0000313" key="6">
    <source>
        <dbReference type="WormBase" id="SRAE_1000035900"/>
    </source>
</evidence>
<feature type="region of interest" description="Disordered" evidence="1">
    <location>
        <begin position="136"/>
        <end position="156"/>
    </location>
</feature>
<evidence type="ECO:0000313" key="3">
    <source>
        <dbReference type="EMBL" id="CEF62085.1"/>
    </source>
</evidence>
<sequence length="169" mass="19677">MLINTDEHKENDEFIYTMQKLPEENLIPTIGYNITEEYHKNNNEDIHNFNLYKIPKKPHNIKPTIYPMLESSDPEKYKSSESQINKNSSDFKEKEIEIKTSRNYSTVIFFGCLTSCVLIALILYVVFKPRTKKLATSKRSHADETSNTTKIKDDNSPISIKVNENEILE</sequence>
<accession>A0A090KX56</accession>
<dbReference type="WBParaSite" id="SRAE_1000035900.1">
    <property type="protein sequence ID" value="SRAE_1000035900.1"/>
    <property type="gene ID" value="WBGene00256955"/>
</dbReference>
<keyword evidence="2" id="KW-0812">Transmembrane</keyword>